<dbReference type="Pfam" id="PF02643">
    <property type="entry name" value="DUF192"/>
    <property type="match status" value="1"/>
</dbReference>
<dbReference type="Gene3D" id="2.60.120.1140">
    <property type="entry name" value="Protein of unknown function DUF192"/>
    <property type="match status" value="1"/>
</dbReference>
<dbReference type="EMBL" id="MHOD01000007">
    <property type="protein sequence ID" value="OGZ58441.1"/>
    <property type="molecule type" value="Genomic_DNA"/>
</dbReference>
<dbReference type="PANTHER" id="PTHR37953">
    <property type="entry name" value="UPF0127 PROTEIN MJ1496"/>
    <property type="match status" value="1"/>
</dbReference>
<protein>
    <recommendedName>
        <fullName evidence="3">DUF192 domain-containing protein</fullName>
    </recommendedName>
</protein>
<evidence type="ECO:0008006" key="3">
    <source>
        <dbReference type="Google" id="ProtNLM"/>
    </source>
</evidence>
<reference evidence="1 2" key="1">
    <citation type="journal article" date="2016" name="Nat. Commun.">
        <title>Thousands of microbial genomes shed light on interconnected biogeochemical processes in an aquifer system.</title>
        <authorList>
            <person name="Anantharaman K."/>
            <person name="Brown C.T."/>
            <person name="Hug L.A."/>
            <person name="Sharon I."/>
            <person name="Castelle C.J."/>
            <person name="Probst A.J."/>
            <person name="Thomas B.C."/>
            <person name="Singh A."/>
            <person name="Wilkins M.J."/>
            <person name="Karaoz U."/>
            <person name="Brodie E.L."/>
            <person name="Williams K.H."/>
            <person name="Hubbard S.S."/>
            <person name="Banfield J.F."/>
        </authorList>
    </citation>
    <scope>NUCLEOTIDE SEQUENCE [LARGE SCALE GENOMIC DNA]</scope>
</reference>
<dbReference type="InterPro" id="IPR038695">
    <property type="entry name" value="Saro_0823-like_sf"/>
</dbReference>
<evidence type="ECO:0000313" key="2">
    <source>
        <dbReference type="Proteomes" id="UP000177932"/>
    </source>
</evidence>
<evidence type="ECO:0000313" key="1">
    <source>
        <dbReference type="EMBL" id="OGZ58441.1"/>
    </source>
</evidence>
<dbReference type="InterPro" id="IPR003795">
    <property type="entry name" value="DUF192"/>
</dbReference>
<dbReference type="STRING" id="1802158.A2827_01890"/>
<name>A0A1G2H854_9BACT</name>
<gene>
    <name evidence="1" type="ORF">A2827_01890</name>
</gene>
<dbReference type="AlphaFoldDB" id="A0A1G2H854"/>
<dbReference type="PANTHER" id="PTHR37953:SF1">
    <property type="entry name" value="UPF0127 PROTEIN MJ1496"/>
    <property type="match status" value="1"/>
</dbReference>
<dbReference type="Proteomes" id="UP000177932">
    <property type="component" value="Unassembled WGS sequence"/>
</dbReference>
<accession>A0A1G2H854</accession>
<proteinExistence type="predicted"/>
<comment type="caution">
    <text evidence="1">The sequence shown here is derived from an EMBL/GenBank/DDBJ whole genome shotgun (WGS) entry which is preliminary data.</text>
</comment>
<organism evidence="1 2">
    <name type="scientific">Candidatus Spechtbacteria bacterium RIFCSPHIGHO2_01_FULL_43_30</name>
    <dbReference type="NCBI Taxonomy" id="1802158"/>
    <lineage>
        <taxon>Bacteria</taxon>
        <taxon>Candidatus Spechtiibacteriota</taxon>
    </lineage>
</organism>
<sequence length="157" mass="17857">MRLFGIFIFLIIAFAAGFFWRDSIYEVKNTSNDIGYNKDALLIGKNEILVEVADTELLQSVGLSGRDYLGENEGMLFVFDISEQYAFWMKDMRFPIDIIWISEDKKVADITKNLTPESYPAQYTPIVPVSLVIEVNSGWVDGHDVKIGDMVTLPDFD</sequence>